<gene>
    <name evidence="2" type="ORF">SKAU_G00216530</name>
</gene>
<evidence type="ECO:0000256" key="1">
    <source>
        <dbReference type="SAM" id="MobiDB-lite"/>
    </source>
</evidence>
<reference evidence="2" key="1">
    <citation type="journal article" date="2023" name="Science">
        <title>Genome structures resolve the early diversification of teleost fishes.</title>
        <authorList>
            <person name="Parey E."/>
            <person name="Louis A."/>
            <person name="Montfort J."/>
            <person name="Bouchez O."/>
            <person name="Roques C."/>
            <person name="Iampietro C."/>
            <person name="Lluch J."/>
            <person name="Castinel A."/>
            <person name="Donnadieu C."/>
            <person name="Desvignes T."/>
            <person name="Floi Bucao C."/>
            <person name="Jouanno E."/>
            <person name="Wen M."/>
            <person name="Mejri S."/>
            <person name="Dirks R."/>
            <person name="Jansen H."/>
            <person name="Henkel C."/>
            <person name="Chen W.J."/>
            <person name="Zahm M."/>
            <person name="Cabau C."/>
            <person name="Klopp C."/>
            <person name="Thompson A.W."/>
            <person name="Robinson-Rechavi M."/>
            <person name="Braasch I."/>
            <person name="Lecointre G."/>
            <person name="Bobe J."/>
            <person name="Postlethwait J.H."/>
            <person name="Berthelot C."/>
            <person name="Roest Crollius H."/>
            <person name="Guiguen Y."/>
        </authorList>
    </citation>
    <scope>NUCLEOTIDE SEQUENCE</scope>
    <source>
        <strain evidence="2">WJC10195</strain>
    </source>
</reference>
<dbReference type="Proteomes" id="UP001152622">
    <property type="component" value="Chromosome 7"/>
</dbReference>
<feature type="region of interest" description="Disordered" evidence="1">
    <location>
        <begin position="1"/>
        <end position="48"/>
    </location>
</feature>
<evidence type="ECO:0000313" key="3">
    <source>
        <dbReference type="Proteomes" id="UP001152622"/>
    </source>
</evidence>
<feature type="region of interest" description="Disordered" evidence="1">
    <location>
        <begin position="103"/>
        <end position="124"/>
    </location>
</feature>
<comment type="caution">
    <text evidence="2">The sequence shown here is derived from an EMBL/GenBank/DDBJ whole genome shotgun (WGS) entry which is preliminary data.</text>
</comment>
<feature type="compositionally biased region" description="Basic and acidic residues" evidence="1">
    <location>
        <begin position="105"/>
        <end position="116"/>
    </location>
</feature>
<proteinExistence type="predicted"/>
<organism evidence="2 3">
    <name type="scientific">Synaphobranchus kaupii</name>
    <name type="common">Kaup's arrowtooth eel</name>
    <dbReference type="NCBI Taxonomy" id="118154"/>
    <lineage>
        <taxon>Eukaryota</taxon>
        <taxon>Metazoa</taxon>
        <taxon>Chordata</taxon>
        <taxon>Craniata</taxon>
        <taxon>Vertebrata</taxon>
        <taxon>Euteleostomi</taxon>
        <taxon>Actinopterygii</taxon>
        <taxon>Neopterygii</taxon>
        <taxon>Teleostei</taxon>
        <taxon>Anguilliformes</taxon>
        <taxon>Synaphobranchidae</taxon>
        <taxon>Synaphobranchus</taxon>
    </lineage>
</organism>
<dbReference type="AlphaFoldDB" id="A0A9Q1F9Y3"/>
<accession>A0A9Q1F9Y3</accession>
<protein>
    <submittedName>
        <fullName evidence="2">Uncharacterized protein</fullName>
    </submittedName>
</protein>
<name>A0A9Q1F9Y3_SYNKA</name>
<keyword evidence="3" id="KW-1185">Reference proteome</keyword>
<dbReference type="EMBL" id="JAINUF010000007">
    <property type="protein sequence ID" value="KAJ8354086.1"/>
    <property type="molecule type" value="Genomic_DNA"/>
</dbReference>
<evidence type="ECO:0000313" key="2">
    <source>
        <dbReference type="EMBL" id="KAJ8354086.1"/>
    </source>
</evidence>
<sequence length="138" mass="15200">MAHSGRAARSLSATAAERSRHRPEMKPRRCTNQTPSQEPKLGSPASQTLSWDMKLCRLQVTESNAELGTEEEQLLPSNLGASYGCFWAAFVPRRLVCILQGSSHVEPDPRGRRDSHPGTSFFLPLTPPLLSRASMNVT</sequence>